<accession>A0A0K0NKR4</accession>
<reference evidence="1 2" key="1">
    <citation type="journal article" date="2015" name="PLoS ONE">
        <title>Lysis to Kill: Evaluation of the Lytic Abilities, and Genomics of Nine Bacteriophages Infective for Gordonia spp. and Their Potential Use in Activated Sludge Foam Biocontrol.</title>
        <authorList>
            <person name="Dyson Z.A."/>
            <person name="Tucci J."/>
            <person name="Seviour R.J."/>
            <person name="Petrovski S."/>
        </authorList>
    </citation>
    <scope>NUCLEOTIDE SEQUENCE [LARGE SCALE GENOMIC DNA]</scope>
</reference>
<dbReference type="OrthoDB" id="13850at10239"/>
<dbReference type="RefSeq" id="YP_009273512.1">
    <property type="nucleotide sequence ID" value="NC_030906.1"/>
</dbReference>
<gene>
    <name evidence="1" type="ORF">GMA6_30</name>
</gene>
<protein>
    <submittedName>
        <fullName evidence="1">Putative major tail protein</fullName>
    </submittedName>
</protein>
<sequence length="135" mass="14384">MAKSAQRQFLIKVAGIDGYFAAKSGGDISSDTNKVYDGGSDTPDVLAGPAEADNITVSRSYDYQRDGAVLKRLRKQVGRWSTTVSITATDRDLVAIAEPQVYPDALLVGLTEPETDASSGDAAEYELEFAIGSFV</sequence>
<evidence type="ECO:0000313" key="2">
    <source>
        <dbReference type="Proteomes" id="UP000203886"/>
    </source>
</evidence>
<organism evidence="1 2">
    <name type="scientific">Gordonia phage GMA6</name>
    <dbReference type="NCBI Taxonomy" id="1647285"/>
    <lineage>
        <taxon>Viruses</taxon>
        <taxon>Duplodnaviria</taxon>
        <taxon>Heunggongvirae</taxon>
        <taxon>Uroviricota</taxon>
        <taxon>Caudoviricetes</taxon>
        <taxon>Bendigovirus</taxon>
        <taxon>Bendigovirus GMA6</taxon>
    </lineage>
</organism>
<dbReference type="EMBL" id="KR063280">
    <property type="protein sequence ID" value="AKL88311.1"/>
    <property type="molecule type" value="Genomic_DNA"/>
</dbReference>
<evidence type="ECO:0000313" key="1">
    <source>
        <dbReference type="EMBL" id="AKL88311.1"/>
    </source>
</evidence>
<name>A0A0K0NKR4_9CAUD</name>
<proteinExistence type="predicted"/>
<dbReference type="Proteomes" id="UP000203886">
    <property type="component" value="Segment"/>
</dbReference>
<dbReference type="GeneID" id="28801080"/>
<keyword evidence="2" id="KW-1185">Reference proteome</keyword>
<dbReference type="KEGG" id="vg:28801080"/>